<dbReference type="EMBL" id="JARFPK010000053">
    <property type="protein sequence ID" value="MDF0591648.1"/>
    <property type="molecule type" value="Genomic_DNA"/>
</dbReference>
<dbReference type="Gene3D" id="1.20.1640.10">
    <property type="entry name" value="Multidrug efflux transporter AcrB transmembrane domain"/>
    <property type="match status" value="1"/>
</dbReference>
<evidence type="ECO:0000313" key="11">
    <source>
        <dbReference type="EMBL" id="MDF0591648.1"/>
    </source>
</evidence>
<keyword evidence="6 9" id="KW-1133">Transmembrane helix</keyword>
<comment type="subunit">
    <text evidence="9">Part of the protein translocation apparatus. Forms a complex with SecD.</text>
</comment>
<dbReference type="PANTHER" id="PTHR30081">
    <property type="entry name" value="PROTEIN-EXPORT MEMBRANE PROTEIN SEC"/>
    <property type="match status" value="1"/>
</dbReference>
<evidence type="ECO:0000256" key="4">
    <source>
        <dbReference type="ARBA" id="ARBA00022692"/>
    </source>
</evidence>
<dbReference type="InterPro" id="IPR048634">
    <property type="entry name" value="SecD_SecF_C"/>
</dbReference>
<dbReference type="InterPro" id="IPR024921">
    <property type="entry name" value="SecF_arc"/>
</dbReference>
<dbReference type="InterPro" id="IPR022646">
    <property type="entry name" value="SecD/SecF_CS"/>
</dbReference>
<keyword evidence="4 9" id="KW-0812">Transmembrane</keyword>
<dbReference type="InterPro" id="IPR022813">
    <property type="entry name" value="SecD/SecF_arch_bac"/>
</dbReference>
<keyword evidence="7 9" id="KW-0811">Translocation</keyword>
<dbReference type="Pfam" id="PF02355">
    <property type="entry name" value="SecD_SecF_C"/>
    <property type="match status" value="1"/>
</dbReference>
<evidence type="ECO:0000256" key="9">
    <source>
        <dbReference type="HAMAP-Rule" id="MF_01464"/>
    </source>
</evidence>
<keyword evidence="8 9" id="KW-0472">Membrane</keyword>
<feature type="transmembrane region" description="Helical" evidence="9">
    <location>
        <begin position="152"/>
        <end position="172"/>
    </location>
</feature>
<feature type="transmembrane region" description="Helical" evidence="9">
    <location>
        <begin position="178"/>
        <end position="198"/>
    </location>
</feature>
<gene>
    <name evidence="9" type="primary">secF</name>
    <name evidence="11" type="ORF">P0O15_10810</name>
</gene>
<feature type="transmembrane region" description="Helical" evidence="9">
    <location>
        <begin position="251"/>
        <end position="274"/>
    </location>
</feature>
<evidence type="ECO:0000256" key="3">
    <source>
        <dbReference type="ARBA" id="ARBA00022475"/>
    </source>
</evidence>
<evidence type="ECO:0000256" key="7">
    <source>
        <dbReference type="ARBA" id="ARBA00023010"/>
    </source>
</evidence>
<dbReference type="Pfam" id="PF07549">
    <property type="entry name" value="Sec_GG"/>
    <property type="match status" value="1"/>
</dbReference>
<keyword evidence="5 9" id="KW-0653">Protein transport</keyword>
<feature type="transmembrane region" description="Helical" evidence="9">
    <location>
        <begin position="219"/>
        <end position="245"/>
    </location>
</feature>
<comment type="function">
    <text evidence="9">Involved in protein export.</text>
</comment>
<feature type="transmembrane region" description="Helical" evidence="9">
    <location>
        <begin position="15"/>
        <end position="35"/>
    </location>
</feature>
<dbReference type="NCBIfam" id="NF006354">
    <property type="entry name" value="PRK08578.1-2"/>
    <property type="match status" value="1"/>
</dbReference>
<feature type="domain" description="Protein export membrane protein SecD/SecF C-terminal" evidence="10">
    <location>
        <begin position="103"/>
        <end position="284"/>
    </location>
</feature>
<evidence type="ECO:0000256" key="6">
    <source>
        <dbReference type="ARBA" id="ARBA00022989"/>
    </source>
</evidence>
<sequence length="297" mass="32717">MDPETFISKYEPRKMVAISLAVFAVAFAILGFTYINTGSPVRLGVEFTGGTIVTVPIIESEGELAAKLAGYPVLDLRDVGHRYMVQIGPMSDADYRELSAMITSEYRDPEIKYMGPVYSARLMEQAKTYIPLSFLFMAVVIFVIFRTPFVAMTVIFAAFSDIVIAAACMTVVGVSLSMGTVAALLMLIGYSVDSNILLNMRVFKRRGKIEDKIAGAFRTGLAMTTTTLSAVVALFLVATFSYLVSPAFTQINILFDISIVLIFGITAGLMNTWVMNSNALRWYLARPKKAPARRQKR</sequence>
<dbReference type="SUPFAM" id="SSF82866">
    <property type="entry name" value="Multidrug efflux transporter AcrB transmembrane domain"/>
    <property type="match status" value="1"/>
</dbReference>
<evidence type="ECO:0000256" key="1">
    <source>
        <dbReference type="ARBA" id="ARBA00004651"/>
    </source>
</evidence>
<evidence type="ECO:0000259" key="10">
    <source>
        <dbReference type="Pfam" id="PF02355"/>
    </source>
</evidence>
<evidence type="ECO:0000256" key="5">
    <source>
        <dbReference type="ARBA" id="ARBA00022927"/>
    </source>
</evidence>
<protein>
    <recommendedName>
        <fullName evidence="9">Protein-export membrane protein SecF</fullName>
    </recommendedName>
</protein>
<keyword evidence="12" id="KW-1185">Reference proteome</keyword>
<reference evidence="11 12" key="1">
    <citation type="submission" date="2023-03" db="EMBL/GenBank/DDBJ databases">
        <title>WGS of Methanotrichaceae archaeon Mx.</title>
        <authorList>
            <person name="Sorokin D.Y."/>
            <person name="Merkel A.Y."/>
        </authorList>
    </citation>
    <scope>NUCLEOTIDE SEQUENCE [LARGE SCALE GENOMIC DNA]</scope>
    <source>
        <strain evidence="11 12">Mx</strain>
    </source>
</reference>
<dbReference type="PANTHER" id="PTHR30081:SF8">
    <property type="entry name" value="PROTEIN TRANSLOCASE SUBUNIT SECF"/>
    <property type="match status" value="1"/>
</dbReference>
<keyword evidence="2 9" id="KW-0813">Transport</keyword>
<proteinExistence type="inferred from homology"/>
<dbReference type="RefSeq" id="WP_316967375.1">
    <property type="nucleotide sequence ID" value="NZ_JARFPK010000053.1"/>
</dbReference>
<comment type="subcellular location">
    <subcellularLocation>
        <location evidence="1 9">Cell membrane</location>
        <topology evidence="1 9">Multi-pass membrane protein</topology>
    </subcellularLocation>
</comment>
<feature type="transmembrane region" description="Helical" evidence="9">
    <location>
        <begin position="128"/>
        <end position="145"/>
    </location>
</feature>
<dbReference type="Proteomes" id="UP001220010">
    <property type="component" value="Unassembled WGS sequence"/>
</dbReference>
<evidence type="ECO:0000313" key="12">
    <source>
        <dbReference type="Proteomes" id="UP001220010"/>
    </source>
</evidence>
<evidence type="ECO:0000256" key="8">
    <source>
        <dbReference type="ARBA" id="ARBA00023136"/>
    </source>
</evidence>
<keyword evidence="3 9" id="KW-1003">Cell membrane</keyword>
<comment type="caution">
    <text evidence="11">The sequence shown here is derived from an EMBL/GenBank/DDBJ whole genome shotgun (WGS) entry which is preliminary data.</text>
</comment>
<comment type="similarity">
    <text evidence="9">Belongs to the SecD/SecF family. SecF subfamily.</text>
</comment>
<accession>A0ABT5XAC2</accession>
<evidence type="ECO:0000256" key="2">
    <source>
        <dbReference type="ARBA" id="ARBA00022448"/>
    </source>
</evidence>
<name>A0ABT5XAC2_9EURY</name>
<dbReference type="HAMAP" id="MF_01464_A">
    <property type="entry name" value="SecF_A"/>
    <property type="match status" value="1"/>
</dbReference>
<organism evidence="11 12">
    <name type="scientific">Candidatus Methanocrinis natronophilus</name>
    <dbReference type="NCBI Taxonomy" id="3033396"/>
    <lineage>
        <taxon>Archaea</taxon>
        <taxon>Methanobacteriati</taxon>
        <taxon>Methanobacteriota</taxon>
        <taxon>Stenosarchaea group</taxon>
        <taxon>Methanomicrobia</taxon>
        <taxon>Methanotrichales</taxon>
        <taxon>Methanotrichaceae</taxon>
        <taxon>Methanocrinis</taxon>
    </lineage>
</organism>